<name>A0ABY0TK09_9PROT</name>
<feature type="signal peptide" evidence="1">
    <location>
        <begin position="1"/>
        <end position="22"/>
    </location>
</feature>
<comment type="caution">
    <text evidence="2">The sequence shown here is derived from an EMBL/GenBank/DDBJ whole genome shotgun (WGS) entry which is preliminary data.</text>
</comment>
<evidence type="ECO:0000313" key="3">
    <source>
        <dbReference type="Proteomes" id="UP000183471"/>
    </source>
</evidence>
<proteinExistence type="predicted"/>
<dbReference type="EMBL" id="FNKY01000001">
    <property type="protein sequence ID" value="SDQ95758.1"/>
    <property type="molecule type" value="Genomic_DNA"/>
</dbReference>
<gene>
    <name evidence="2" type="ORF">SAMN05216402_2989</name>
</gene>
<accession>A0ABY0TK09</accession>
<protein>
    <recommendedName>
        <fullName evidence="4">Lipoprotein</fullName>
    </recommendedName>
</protein>
<dbReference type="PROSITE" id="PS51257">
    <property type="entry name" value="PROKAR_LIPOPROTEIN"/>
    <property type="match status" value="1"/>
</dbReference>
<dbReference type="RefSeq" id="WP_074633838.1">
    <property type="nucleotide sequence ID" value="NZ_FNKY01000001.1"/>
</dbReference>
<sequence>MRTRSLLLAGVVALIASGCASGPPLIDSMQPEAVSMAARRAQFEMNCPAANAEVISRETIQPVSVRWGVERVEYTIGVAGCGQRATYVVICSQNNSSCFAGGGRTAIHQ</sequence>
<dbReference type="Proteomes" id="UP000183471">
    <property type="component" value="Unassembled WGS sequence"/>
</dbReference>
<keyword evidence="1" id="KW-0732">Signal</keyword>
<evidence type="ECO:0000256" key="1">
    <source>
        <dbReference type="SAM" id="SignalP"/>
    </source>
</evidence>
<evidence type="ECO:0008006" key="4">
    <source>
        <dbReference type="Google" id="ProtNLM"/>
    </source>
</evidence>
<reference evidence="2 3" key="1">
    <citation type="submission" date="2016-10" db="EMBL/GenBank/DDBJ databases">
        <authorList>
            <person name="Varghese N."/>
            <person name="Submissions S."/>
        </authorList>
    </citation>
    <scope>NUCLEOTIDE SEQUENCE [LARGE SCALE GENOMIC DNA]</scope>
    <source>
        <strain evidence="2 3">Nl1</strain>
    </source>
</reference>
<evidence type="ECO:0000313" key="2">
    <source>
        <dbReference type="EMBL" id="SDQ95758.1"/>
    </source>
</evidence>
<feature type="chain" id="PRO_5045541993" description="Lipoprotein" evidence="1">
    <location>
        <begin position="23"/>
        <end position="109"/>
    </location>
</feature>
<keyword evidence="3" id="KW-1185">Reference proteome</keyword>
<organism evidence="2 3">
    <name type="scientific">Nitrosospira multiformis</name>
    <dbReference type="NCBI Taxonomy" id="1231"/>
    <lineage>
        <taxon>Bacteria</taxon>
        <taxon>Pseudomonadati</taxon>
        <taxon>Pseudomonadota</taxon>
        <taxon>Betaproteobacteria</taxon>
        <taxon>Nitrosomonadales</taxon>
        <taxon>Nitrosomonadaceae</taxon>
        <taxon>Nitrosospira</taxon>
    </lineage>
</organism>